<dbReference type="GO" id="GO:0016811">
    <property type="term" value="F:hydrolase activity, acting on carbon-nitrogen (but not peptide) bonds, in linear amides"/>
    <property type="evidence" value="ECO:0007669"/>
    <property type="project" value="InterPro"/>
</dbReference>
<dbReference type="InterPro" id="IPR023100">
    <property type="entry name" value="D-aminoacylase_insert_dom_sf"/>
</dbReference>
<dbReference type="Pfam" id="PF07969">
    <property type="entry name" value="Amidohydro_3"/>
    <property type="match status" value="1"/>
</dbReference>
<feature type="domain" description="Amidohydrolase 3" evidence="1">
    <location>
        <begin position="343"/>
        <end position="460"/>
    </location>
</feature>
<dbReference type="InterPro" id="IPR051781">
    <property type="entry name" value="Metallo-dep_Hydrolase"/>
</dbReference>
<gene>
    <name evidence="2" type="ORF">ACM46_16645</name>
</gene>
<dbReference type="PATRIC" id="fig|558151.6.peg.3519"/>
<keyword evidence="3" id="KW-1185">Reference proteome</keyword>
<dbReference type="PROSITE" id="PS51257">
    <property type="entry name" value="PROKAR_LIPOPROTEIN"/>
    <property type="match status" value="1"/>
</dbReference>
<dbReference type="OrthoDB" id="9797498at2"/>
<dbReference type="RefSeq" id="WP_048507787.1">
    <property type="nucleotide sequence ID" value="NZ_LFND01000005.1"/>
</dbReference>
<dbReference type="InterPro" id="IPR013108">
    <property type="entry name" value="Amidohydro_3"/>
</dbReference>
<dbReference type="InterPro" id="IPR032466">
    <property type="entry name" value="Metal_Hydrolase"/>
</dbReference>
<dbReference type="AlphaFoldDB" id="A0A0J7I6S7"/>
<comment type="caution">
    <text evidence="2">The sequence shown here is derived from an EMBL/GenBank/DDBJ whole genome shotgun (WGS) entry which is preliminary data.</text>
</comment>
<dbReference type="NCBIfam" id="NF006560">
    <property type="entry name" value="PRK09061.1"/>
    <property type="match status" value="1"/>
</dbReference>
<protein>
    <submittedName>
        <fullName evidence="2">D-glutamate deacylase</fullName>
    </submittedName>
</protein>
<dbReference type="EMBL" id="LFND01000005">
    <property type="protein sequence ID" value="KMQ61619.1"/>
    <property type="molecule type" value="Genomic_DNA"/>
</dbReference>
<sequence>MGTLLKKWPAACMVLLMIGCNKPAETKMYDIVIQNARVIDPETKTDSILQVGIIGDRIEAVTGQNLKGRTTVNGAGKVLAPGFIDLHAHGQTNMENAYQAYDGVTTALELEVGVDTISKWLQARQGKAVLNYGASACQLAYRNRVLRKNNKVYPSIYEELTDNSVKFPVPEKDFNTFEKLLRKAVTDGVIGIGVPVGYLPNASAEEIGFVYELAGKWKIPVFTHVREGGAIAFQQAIADAVVNQTQLHICHINSMARKDILFCLDLVQKAQLRGFPVTTELYPYTAGNTEISSEIFNEGWQQRLGCSYGDLQWVATGERLTPETFKKYRKTGGSVIVHMLKEDWIKAAIASPVTMIASDGGDYSPKGHPRASGTFCKILRQYVREDQLISLPKAIEKMTLMPAKVLEKAAPDMKFRGRIQKGCFADLILFDPKKVRDNATYENGFSYSTGMENVWINGKMLISKGVMLSGVFPGKAVKGRMVK</sequence>
<dbReference type="Gene3D" id="3.20.20.140">
    <property type="entry name" value="Metal-dependent hydrolases"/>
    <property type="match status" value="1"/>
</dbReference>
<evidence type="ECO:0000313" key="2">
    <source>
        <dbReference type="EMBL" id="KMQ61619.1"/>
    </source>
</evidence>
<dbReference type="Gene3D" id="3.30.1490.130">
    <property type="entry name" value="D-aminoacylase. Domain 3"/>
    <property type="match status" value="1"/>
</dbReference>
<dbReference type="InterPro" id="IPR011059">
    <property type="entry name" value="Metal-dep_hydrolase_composite"/>
</dbReference>
<dbReference type="PANTHER" id="PTHR43135">
    <property type="entry name" value="ALPHA-D-RIBOSE 1-METHYLPHOSPHONATE 5-TRIPHOSPHATE DIPHOSPHATASE"/>
    <property type="match status" value="1"/>
</dbReference>
<accession>A0A0J7I6S7</accession>
<dbReference type="SUPFAM" id="SSF51556">
    <property type="entry name" value="Metallo-dependent hydrolases"/>
    <property type="match status" value="1"/>
</dbReference>
<evidence type="ECO:0000313" key="3">
    <source>
        <dbReference type="Proteomes" id="UP000036261"/>
    </source>
</evidence>
<proteinExistence type="predicted"/>
<dbReference type="Proteomes" id="UP000036261">
    <property type="component" value="Unassembled WGS sequence"/>
</dbReference>
<evidence type="ECO:0000259" key="1">
    <source>
        <dbReference type="Pfam" id="PF07969"/>
    </source>
</evidence>
<organism evidence="2 3">
    <name type="scientific">Chryseobacterium angstadtii</name>
    <dbReference type="NCBI Taxonomy" id="558151"/>
    <lineage>
        <taxon>Bacteria</taxon>
        <taxon>Pseudomonadati</taxon>
        <taxon>Bacteroidota</taxon>
        <taxon>Flavobacteriia</taxon>
        <taxon>Flavobacteriales</taxon>
        <taxon>Weeksellaceae</taxon>
        <taxon>Chryseobacterium group</taxon>
        <taxon>Chryseobacterium</taxon>
    </lineage>
</organism>
<dbReference type="SUPFAM" id="SSF51338">
    <property type="entry name" value="Composite domain of metallo-dependent hydrolases"/>
    <property type="match status" value="1"/>
</dbReference>
<dbReference type="Gene3D" id="2.30.40.10">
    <property type="entry name" value="Urease, subunit C, domain 1"/>
    <property type="match status" value="1"/>
</dbReference>
<dbReference type="PANTHER" id="PTHR43135:SF3">
    <property type="entry name" value="ALPHA-D-RIBOSE 1-METHYLPHOSPHONATE 5-TRIPHOSPHATE DIPHOSPHATASE"/>
    <property type="match status" value="1"/>
</dbReference>
<reference evidence="2 3" key="1">
    <citation type="journal article" date="2013" name="Int. J. Syst. Evol. Microbiol.">
        <title>Chryseobacterium angstadtii sp. nov., isolated from a newt tank.</title>
        <authorList>
            <person name="Kirk K.E."/>
            <person name="Hoffman J.A."/>
            <person name="Smith K.A."/>
            <person name="Strahan B.L."/>
            <person name="Failor K.C."/>
            <person name="Krebs J.E."/>
            <person name="Gale A.N."/>
            <person name="Do T.D."/>
            <person name="Sontag T.C."/>
            <person name="Batties A.M."/>
            <person name="Mistiszyn K."/>
            <person name="Newman J.D."/>
        </authorList>
    </citation>
    <scope>NUCLEOTIDE SEQUENCE [LARGE SCALE GENOMIC DNA]</scope>
    <source>
        <strain evidence="2 3">KM</strain>
    </source>
</reference>
<name>A0A0J7I6S7_9FLAO</name>